<organism evidence="3 4">
    <name type="scientific">Didymella exigua CBS 183.55</name>
    <dbReference type="NCBI Taxonomy" id="1150837"/>
    <lineage>
        <taxon>Eukaryota</taxon>
        <taxon>Fungi</taxon>
        <taxon>Dikarya</taxon>
        <taxon>Ascomycota</taxon>
        <taxon>Pezizomycotina</taxon>
        <taxon>Dothideomycetes</taxon>
        <taxon>Pleosporomycetidae</taxon>
        <taxon>Pleosporales</taxon>
        <taxon>Pleosporineae</taxon>
        <taxon>Didymellaceae</taxon>
        <taxon>Didymella</taxon>
    </lineage>
</organism>
<evidence type="ECO:0000313" key="3">
    <source>
        <dbReference type="EMBL" id="KAF1925687.1"/>
    </source>
</evidence>
<dbReference type="OrthoDB" id="3772830at2759"/>
<feature type="region of interest" description="Disordered" evidence="1">
    <location>
        <begin position="187"/>
        <end position="253"/>
    </location>
</feature>
<name>A0A6A5RJA8_9PLEO</name>
<dbReference type="EMBL" id="ML978982">
    <property type="protein sequence ID" value="KAF1925687.1"/>
    <property type="molecule type" value="Genomic_DNA"/>
</dbReference>
<evidence type="ECO:0000256" key="1">
    <source>
        <dbReference type="SAM" id="MobiDB-lite"/>
    </source>
</evidence>
<keyword evidence="2" id="KW-0472">Membrane</keyword>
<evidence type="ECO:0000256" key="2">
    <source>
        <dbReference type="SAM" id="Phobius"/>
    </source>
</evidence>
<accession>A0A6A5RJA8</accession>
<reference evidence="3" key="1">
    <citation type="journal article" date="2020" name="Stud. Mycol.">
        <title>101 Dothideomycetes genomes: a test case for predicting lifestyles and emergence of pathogens.</title>
        <authorList>
            <person name="Haridas S."/>
            <person name="Albert R."/>
            <person name="Binder M."/>
            <person name="Bloem J."/>
            <person name="Labutti K."/>
            <person name="Salamov A."/>
            <person name="Andreopoulos B."/>
            <person name="Baker S."/>
            <person name="Barry K."/>
            <person name="Bills G."/>
            <person name="Bluhm B."/>
            <person name="Cannon C."/>
            <person name="Castanera R."/>
            <person name="Culley D."/>
            <person name="Daum C."/>
            <person name="Ezra D."/>
            <person name="Gonzalez J."/>
            <person name="Henrissat B."/>
            <person name="Kuo A."/>
            <person name="Liang C."/>
            <person name="Lipzen A."/>
            <person name="Lutzoni F."/>
            <person name="Magnuson J."/>
            <person name="Mondo S."/>
            <person name="Nolan M."/>
            <person name="Ohm R."/>
            <person name="Pangilinan J."/>
            <person name="Park H.-J."/>
            <person name="Ramirez L."/>
            <person name="Alfaro M."/>
            <person name="Sun H."/>
            <person name="Tritt A."/>
            <person name="Yoshinaga Y."/>
            <person name="Zwiers L.-H."/>
            <person name="Turgeon B."/>
            <person name="Goodwin S."/>
            <person name="Spatafora J."/>
            <person name="Crous P."/>
            <person name="Grigoriev I."/>
        </authorList>
    </citation>
    <scope>NUCLEOTIDE SEQUENCE</scope>
    <source>
        <strain evidence="3">CBS 183.55</strain>
    </source>
</reference>
<keyword evidence="2" id="KW-0812">Transmembrane</keyword>
<keyword evidence="4" id="KW-1185">Reference proteome</keyword>
<feature type="compositionally biased region" description="Polar residues" evidence="1">
    <location>
        <begin position="221"/>
        <end position="241"/>
    </location>
</feature>
<dbReference type="GeneID" id="54346091"/>
<dbReference type="Proteomes" id="UP000800082">
    <property type="component" value="Unassembled WGS sequence"/>
</dbReference>
<protein>
    <submittedName>
        <fullName evidence="3">Uncharacterized protein</fullName>
    </submittedName>
</protein>
<proteinExistence type="predicted"/>
<evidence type="ECO:0000313" key="4">
    <source>
        <dbReference type="Proteomes" id="UP000800082"/>
    </source>
</evidence>
<dbReference type="RefSeq" id="XP_033445939.1">
    <property type="nucleotide sequence ID" value="XM_033588444.1"/>
</dbReference>
<feature type="transmembrane region" description="Helical" evidence="2">
    <location>
        <begin position="34"/>
        <end position="52"/>
    </location>
</feature>
<dbReference type="AlphaFoldDB" id="A0A6A5RJA8"/>
<gene>
    <name evidence="3" type="ORF">M421DRAFT_235807</name>
</gene>
<sequence length="278" mass="30033">MAPPSAALEDGTFNVVGCVKPFTSASSGNSIPQSLMLTCFFAFLAYNIAFFFGIDLPAIVNFGTTVYQALINWIAMIRQQGIQRTSLNIVNSFRTWVTSTYRSSMNAHAFRTGLKRMVSNPGERLGQTIPVDTVTVPGTGSLALVRGLSSNVSTPEIRRYLESILFIHYGLQLNDSHTVRRNGDRTVDGYVPEDTDDAPINTYTPGLWNGTCVRPKEETADTPSTSGMNTPTSKASDSSALSVDLTLDDSTSGTESVALDDLAAAAYAQGCSRFRRAE</sequence>
<keyword evidence="2" id="KW-1133">Transmembrane helix</keyword>
<feature type="transmembrane region" description="Helical" evidence="2">
    <location>
        <begin position="58"/>
        <end position="77"/>
    </location>
</feature>